<evidence type="ECO:0000256" key="14">
    <source>
        <dbReference type="ARBA" id="ARBA00044924"/>
    </source>
</evidence>
<evidence type="ECO:0000256" key="5">
    <source>
        <dbReference type="ARBA" id="ARBA00044884"/>
    </source>
</evidence>
<evidence type="ECO:0000256" key="12">
    <source>
        <dbReference type="ARBA" id="ARBA00044912"/>
    </source>
</evidence>
<feature type="transmembrane region" description="Helical" evidence="19">
    <location>
        <begin position="383"/>
        <end position="404"/>
    </location>
</feature>
<feature type="transmembrane region" description="Helical" evidence="19">
    <location>
        <begin position="649"/>
        <end position="670"/>
    </location>
</feature>
<evidence type="ECO:0000256" key="3">
    <source>
        <dbReference type="ARBA" id="ARBA00044878"/>
    </source>
</evidence>
<dbReference type="PANTHER" id="PTHR23512:SF12">
    <property type="entry name" value="TRANSPORTER, PUTATIVE (AFU_ORTHOLOGUE AFUA_4G00260)-RELATED"/>
    <property type="match status" value="1"/>
</dbReference>
<dbReference type="Gene3D" id="3.90.1410.10">
    <property type="entry name" value="set domain protein methyltransferase, domain 1"/>
    <property type="match status" value="1"/>
</dbReference>
<evidence type="ECO:0000256" key="8">
    <source>
        <dbReference type="ARBA" id="ARBA00044898"/>
    </source>
</evidence>
<gene>
    <name evidence="22" type="ORF">PGLA1383_LOCUS30175</name>
</gene>
<dbReference type="InterPro" id="IPR052187">
    <property type="entry name" value="MFSD1"/>
</dbReference>
<comment type="subcellular location">
    <subcellularLocation>
        <location evidence="1">Membrane</location>
        <topology evidence="1">Multi-pass membrane protein</topology>
    </subcellularLocation>
</comment>
<feature type="transmembrane region" description="Helical" evidence="19">
    <location>
        <begin position="676"/>
        <end position="700"/>
    </location>
</feature>
<comment type="catalytic activity">
    <reaction evidence="4">
        <text>L-alpha-aminoacyl-L-arginine(out) = L-alpha-aminoacyl-L-arginine(in)</text>
        <dbReference type="Rhea" id="RHEA:79367"/>
        <dbReference type="ChEBI" id="CHEBI:229968"/>
    </reaction>
</comment>
<evidence type="ECO:0000256" key="6">
    <source>
        <dbReference type="ARBA" id="ARBA00044891"/>
    </source>
</evidence>
<dbReference type="InterPro" id="IPR046341">
    <property type="entry name" value="SET_dom_sf"/>
</dbReference>
<feature type="transmembrane region" description="Helical" evidence="19">
    <location>
        <begin position="594"/>
        <end position="612"/>
    </location>
</feature>
<dbReference type="Pfam" id="PF07690">
    <property type="entry name" value="MFS_1"/>
    <property type="match status" value="1"/>
</dbReference>
<evidence type="ECO:0000256" key="4">
    <source>
        <dbReference type="ARBA" id="ARBA00044881"/>
    </source>
</evidence>
<name>A0A813FPT0_POLGL</name>
<accession>A0A813FPT0</accession>
<keyword evidence="19" id="KW-0472">Membrane</keyword>
<evidence type="ECO:0000313" key="22">
    <source>
        <dbReference type="EMBL" id="CAE8612378.1"/>
    </source>
</evidence>
<feature type="transmembrane region" description="Helical" evidence="19">
    <location>
        <begin position="449"/>
        <end position="469"/>
    </location>
</feature>
<comment type="caution">
    <text evidence="22">The sequence shown here is derived from an EMBL/GenBank/DDBJ whole genome shotgun (WGS) entry which is preliminary data.</text>
</comment>
<keyword evidence="19" id="KW-0812">Transmembrane</keyword>
<comment type="catalytic activity">
    <reaction evidence="6">
        <text>L-lysyl-L-alpha-amino acid(out) = L-lysyl-L-alpha-amino acid(in)</text>
        <dbReference type="Rhea" id="RHEA:79387"/>
        <dbReference type="ChEBI" id="CHEBI:229965"/>
    </reaction>
</comment>
<dbReference type="CDD" id="cd10527">
    <property type="entry name" value="SET_LSMT"/>
    <property type="match status" value="1"/>
</dbReference>
<dbReference type="PROSITE" id="PS50850">
    <property type="entry name" value="MFS"/>
    <property type="match status" value="1"/>
</dbReference>
<evidence type="ECO:0000259" key="20">
    <source>
        <dbReference type="PROSITE" id="PS50280"/>
    </source>
</evidence>
<comment type="catalytic activity">
    <reaction evidence="9">
        <text>L-arginyl-L-alpha-amino acid(out) = L-arginyl-L-alpha-amino acid(in)</text>
        <dbReference type="Rhea" id="RHEA:79371"/>
        <dbReference type="ChEBI" id="CHEBI:84315"/>
    </reaction>
</comment>
<comment type="catalytic activity">
    <reaction evidence="8">
        <text>L-aspartyl-L-lysine(out) = L-aspartyl-L-lysine(in)</text>
        <dbReference type="Rhea" id="RHEA:79411"/>
        <dbReference type="ChEBI" id="CHEBI:229953"/>
    </reaction>
</comment>
<evidence type="ECO:0000256" key="13">
    <source>
        <dbReference type="ARBA" id="ARBA00044919"/>
    </source>
</evidence>
<dbReference type="SUPFAM" id="SSF82199">
    <property type="entry name" value="SET domain"/>
    <property type="match status" value="1"/>
</dbReference>
<dbReference type="GO" id="GO:0022857">
    <property type="term" value="F:transmembrane transporter activity"/>
    <property type="evidence" value="ECO:0007669"/>
    <property type="project" value="InterPro"/>
</dbReference>
<feature type="transmembrane region" description="Helical" evidence="19">
    <location>
        <begin position="564"/>
        <end position="582"/>
    </location>
</feature>
<evidence type="ECO:0000256" key="9">
    <source>
        <dbReference type="ARBA" id="ARBA00044899"/>
    </source>
</evidence>
<dbReference type="Proteomes" id="UP000654075">
    <property type="component" value="Unassembled WGS sequence"/>
</dbReference>
<dbReference type="Gene3D" id="1.20.1250.20">
    <property type="entry name" value="MFS general substrate transporter like domains"/>
    <property type="match status" value="2"/>
</dbReference>
<comment type="catalytic activity">
    <reaction evidence="2">
        <text>L-lysyl-L-alanine(out) = L-lysyl-L-alanine(in)</text>
        <dbReference type="Rhea" id="RHEA:79399"/>
        <dbReference type="ChEBI" id="CHEBI:229954"/>
    </reaction>
</comment>
<dbReference type="PROSITE" id="PS50280">
    <property type="entry name" value="SET"/>
    <property type="match status" value="1"/>
</dbReference>
<evidence type="ECO:0000256" key="18">
    <source>
        <dbReference type="ARBA" id="ARBA00046376"/>
    </source>
</evidence>
<organism evidence="22 23">
    <name type="scientific">Polarella glacialis</name>
    <name type="common">Dinoflagellate</name>
    <dbReference type="NCBI Taxonomy" id="89957"/>
    <lineage>
        <taxon>Eukaryota</taxon>
        <taxon>Sar</taxon>
        <taxon>Alveolata</taxon>
        <taxon>Dinophyceae</taxon>
        <taxon>Suessiales</taxon>
        <taxon>Suessiaceae</taxon>
        <taxon>Polarella</taxon>
    </lineage>
</organism>
<feature type="transmembrane region" description="Helical" evidence="19">
    <location>
        <begin position="278"/>
        <end position="302"/>
    </location>
</feature>
<feature type="transmembrane region" description="Helical" evidence="19">
    <location>
        <begin position="524"/>
        <end position="544"/>
    </location>
</feature>
<dbReference type="PANTHER" id="PTHR23512">
    <property type="entry name" value="MAJOR FACILITATOR SUPERFAMILY DOMAIN-CONTAINING PROTEIN 1"/>
    <property type="match status" value="1"/>
</dbReference>
<reference evidence="22" key="1">
    <citation type="submission" date="2021-02" db="EMBL/GenBank/DDBJ databases">
        <authorList>
            <person name="Dougan E. K."/>
            <person name="Rhodes N."/>
            <person name="Thang M."/>
            <person name="Chan C."/>
        </authorList>
    </citation>
    <scope>NUCLEOTIDE SEQUENCE</scope>
</reference>
<feature type="transmembrane region" description="Helical" evidence="19">
    <location>
        <begin position="334"/>
        <end position="352"/>
    </location>
</feature>
<dbReference type="InterPro" id="IPR020846">
    <property type="entry name" value="MFS_dom"/>
</dbReference>
<evidence type="ECO:0000256" key="2">
    <source>
        <dbReference type="ARBA" id="ARBA00044876"/>
    </source>
</evidence>
<comment type="catalytic activity">
    <reaction evidence="10">
        <text>L-lysyl-L-lysine(out) = L-lysyl-L-lysine(in)</text>
        <dbReference type="Rhea" id="RHEA:79403"/>
        <dbReference type="ChEBI" id="CHEBI:229956"/>
    </reaction>
</comment>
<comment type="subunit">
    <text evidence="18">Homodimer. Interacts with lysosomal protein GLMP (via lumenal domain); the interaction starts while both proteins are still in the endoplasmic reticulum and is required for stabilization of MFSD1 in lysosomes but has no direct effect on its targeting to lysosomes or transporter activity.</text>
</comment>
<comment type="catalytic activity">
    <reaction evidence="7">
        <text>L-alpha-aminoacyl-L-lysine(out) = L-alpha-aminoacyl-L-lysine(in)</text>
        <dbReference type="Rhea" id="RHEA:79383"/>
        <dbReference type="ChEBI" id="CHEBI:229966"/>
    </reaction>
</comment>
<comment type="catalytic activity">
    <reaction evidence="13">
        <text>L-alanyl-L-lysine(out) = L-alanyl-L-lysine(in)</text>
        <dbReference type="Rhea" id="RHEA:79415"/>
        <dbReference type="ChEBI" id="CHEBI:192470"/>
    </reaction>
</comment>
<evidence type="ECO:0000256" key="17">
    <source>
        <dbReference type="ARBA" id="ARBA00045709"/>
    </source>
</evidence>
<evidence type="ECO:0000256" key="1">
    <source>
        <dbReference type="ARBA" id="ARBA00004141"/>
    </source>
</evidence>
<evidence type="ECO:0000259" key="21">
    <source>
        <dbReference type="PROSITE" id="PS50850"/>
    </source>
</evidence>
<keyword evidence="23" id="KW-1185">Reference proteome</keyword>
<evidence type="ECO:0000256" key="11">
    <source>
        <dbReference type="ARBA" id="ARBA00044903"/>
    </source>
</evidence>
<comment type="function">
    <text evidence="17">Lysosomal dipeptide uniporter that selectively exports lysine, arginine or histidine-containing dipeptides with a net positive charge from the lysosome lumen into the cytosol. Could play a role in a specific type of protein O-glycosylation indirectly regulating macrophages migration and tissue invasion. Also essential for liver homeostasis.</text>
</comment>
<evidence type="ECO:0000256" key="7">
    <source>
        <dbReference type="ARBA" id="ARBA00044893"/>
    </source>
</evidence>
<evidence type="ECO:0000256" key="16">
    <source>
        <dbReference type="ARBA" id="ARBA00045018"/>
    </source>
</evidence>
<dbReference type="InterPro" id="IPR036259">
    <property type="entry name" value="MFS_trans_sf"/>
</dbReference>
<evidence type="ECO:0000256" key="15">
    <source>
        <dbReference type="ARBA" id="ARBA00044985"/>
    </source>
</evidence>
<dbReference type="EMBL" id="CAJNNV010025113">
    <property type="protein sequence ID" value="CAE8612378.1"/>
    <property type="molecule type" value="Genomic_DNA"/>
</dbReference>
<dbReference type="InterPro" id="IPR011701">
    <property type="entry name" value="MFS"/>
</dbReference>
<comment type="catalytic activity">
    <reaction evidence="14">
        <text>L-lysyl-glycine(out) = L-lysyl-glycine(in)</text>
        <dbReference type="Rhea" id="RHEA:79407"/>
        <dbReference type="ChEBI" id="CHEBI:191202"/>
    </reaction>
</comment>
<comment type="catalytic activity">
    <reaction evidence="12">
        <text>L-histidyl-L-alpha-amino acid(out) = L-histidyl-L-alpha-amino acid(in)</text>
        <dbReference type="Rhea" id="RHEA:79379"/>
        <dbReference type="ChEBI" id="CHEBI:229964"/>
    </reaction>
</comment>
<sequence>MPSWVSEDTYDVLTLLRGLLGPDGFIHPNLRFAFSGGAGRGLFAARPLRRDEVLLQVPLKKILRKGSLAWSEAPGFKGSRKGLAEDEEIIVYLAALRKYGLYSEWYRYIRSLPQDPPNSTVSWRPEEVAALQGTPAHAPARALRRQLLRLCQRYVSWLTCEELRWASSLYWSRANTIALHPSTSSSVRSFHALLPAVDLLNFDAGSTNYFRMAGSSLVYIAGSDMAAGDEVLDNYGGGKNDTYLLAHYGFLHQDEAESYVSLGPLPLRPDGHRKLKKLYTAMTSSLFSLRWGLALAQCWLLFINHYSRDITGALENEIEQGFGVSRAQYSAVNSIYFVPNLFVPLLAGMLAQRIGALKVVTLIIAASAAGHLVVGIGTSAESFLLFSLGRLLLGVCYETIDMMPLPLLNPLFPDNWAFLVGVFNGFLRLGSVLNFVASPWIYEHYGLTAAFWTSSALGLSGLAAVAAMWRFHRRMRFASAEGSGGVSLVEATQAAEANGTCRQDLDLPPPMPPKTGFSALPVQFWAFTVCGLCMYAAIVPFWFFGSRYLQDHFGCSLFFADSMMLLPEGMIALLSPLVGVLVDRSNWGLRLKLQVLSASLLGFPISYGLLMMANVPPLFSMVLLGSCWAWSNCLFWANSAKVMPENMLSLGSGIIGTSLNLGASIVPVIMSHMTDQGSLCLLIGISAVAVVAASGTACLAKD</sequence>
<evidence type="ECO:0000256" key="10">
    <source>
        <dbReference type="ARBA" id="ARBA00044900"/>
    </source>
</evidence>
<comment type="catalytic activity">
    <reaction evidence="3">
        <text>L-histidyl-glycine(out) = L-histidyl-glycine(in)</text>
        <dbReference type="Rhea" id="RHEA:79395"/>
        <dbReference type="ChEBI" id="CHEBI:229957"/>
    </reaction>
</comment>
<dbReference type="OrthoDB" id="424834at2759"/>
<dbReference type="AlphaFoldDB" id="A0A813FPT0"/>
<feature type="transmembrane region" description="Helical" evidence="19">
    <location>
        <begin position="416"/>
        <end position="437"/>
    </location>
</feature>
<dbReference type="GO" id="GO:0016020">
    <property type="term" value="C:membrane"/>
    <property type="evidence" value="ECO:0007669"/>
    <property type="project" value="UniProtKB-SubCell"/>
</dbReference>
<comment type="catalytic activity">
    <reaction evidence="5">
        <text>L-alpha-aminoacyl-L-histidine(out) = L-alpha-aminoacyl-L-histidine(in)</text>
        <dbReference type="Rhea" id="RHEA:79375"/>
        <dbReference type="ChEBI" id="CHEBI:229967"/>
    </reaction>
</comment>
<feature type="domain" description="SET" evidence="20">
    <location>
        <begin position="28"/>
        <end position="236"/>
    </location>
</feature>
<protein>
    <recommendedName>
        <fullName evidence="15">Lysosomal dipeptide transporter MFSD1</fullName>
    </recommendedName>
    <alternativeName>
        <fullName evidence="16">Major facilitator superfamily domain-containing protein 1</fullName>
    </alternativeName>
</protein>
<evidence type="ECO:0000256" key="19">
    <source>
        <dbReference type="SAM" id="Phobius"/>
    </source>
</evidence>
<feature type="domain" description="Major facilitator superfamily (MFS) profile" evidence="21">
    <location>
        <begin position="293"/>
        <end position="702"/>
    </location>
</feature>
<keyword evidence="19" id="KW-1133">Transmembrane helix</keyword>
<comment type="catalytic activity">
    <reaction evidence="11">
        <text>L-arginyl-glycine(out) = L-arginyl-glycine(in)</text>
        <dbReference type="Rhea" id="RHEA:79391"/>
        <dbReference type="ChEBI" id="CHEBI:229955"/>
    </reaction>
</comment>
<dbReference type="InterPro" id="IPR001214">
    <property type="entry name" value="SET_dom"/>
</dbReference>
<evidence type="ECO:0000313" key="23">
    <source>
        <dbReference type="Proteomes" id="UP000654075"/>
    </source>
</evidence>
<dbReference type="SUPFAM" id="SSF103473">
    <property type="entry name" value="MFS general substrate transporter"/>
    <property type="match status" value="1"/>
</dbReference>
<proteinExistence type="predicted"/>